<comment type="caution">
    <text evidence="1">The sequence shown here is derived from an EMBL/GenBank/DDBJ whole genome shotgun (WGS) entry which is preliminary data.</text>
</comment>
<evidence type="ECO:0000313" key="2">
    <source>
        <dbReference type="Proteomes" id="UP000253647"/>
    </source>
</evidence>
<dbReference type="Pfam" id="PF09720">
    <property type="entry name" value="Unstab_antitox"/>
    <property type="match status" value="1"/>
</dbReference>
<dbReference type="AlphaFoldDB" id="A0A368Y5J5"/>
<dbReference type="EMBL" id="QPJI01000001">
    <property type="protein sequence ID" value="RCW75029.1"/>
    <property type="molecule type" value="Genomic_DNA"/>
</dbReference>
<gene>
    <name evidence="1" type="ORF">DET61_10116</name>
</gene>
<name>A0A368Y5J5_MARNT</name>
<accession>A0A368Y5J5</accession>
<protein>
    <submittedName>
        <fullName evidence="1">Putative addiction module component (TIGR02574 family)</fullName>
    </submittedName>
</protein>
<evidence type="ECO:0000313" key="1">
    <source>
        <dbReference type="EMBL" id="RCW75029.1"/>
    </source>
</evidence>
<dbReference type="InterPro" id="IPR013406">
    <property type="entry name" value="CHP02574_addiction_mod"/>
</dbReference>
<dbReference type="RefSeq" id="WP_022991573.1">
    <property type="nucleotide sequence ID" value="NZ_JAHVHN010000002.1"/>
</dbReference>
<proteinExistence type="predicted"/>
<sequence length="74" mass="8275">MRIQELIDEANALPVDERALMIESLLKSLNPIESDVDEKWANVAEKRLAELDSGAVEAIPGEEVFNKIRSRLGK</sequence>
<organism evidence="1 2">
    <name type="scientific">Marinobacter nauticus</name>
    <name type="common">Marinobacter hydrocarbonoclasticus</name>
    <name type="synonym">Marinobacter aquaeolei</name>
    <dbReference type="NCBI Taxonomy" id="2743"/>
    <lineage>
        <taxon>Bacteria</taxon>
        <taxon>Pseudomonadati</taxon>
        <taxon>Pseudomonadota</taxon>
        <taxon>Gammaproteobacteria</taxon>
        <taxon>Pseudomonadales</taxon>
        <taxon>Marinobacteraceae</taxon>
        <taxon>Marinobacter</taxon>
    </lineage>
</organism>
<reference evidence="1 2" key="1">
    <citation type="submission" date="2018-07" db="EMBL/GenBank/DDBJ databases">
        <title>Freshwater and sediment microbial communities from various areas in North America, analyzing microbe dynamics in response to fracking.</title>
        <authorList>
            <person name="Lamendella R."/>
        </authorList>
    </citation>
    <scope>NUCLEOTIDE SEQUENCE [LARGE SCALE GENOMIC DNA]</scope>
    <source>
        <strain evidence="1 2">105B</strain>
    </source>
</reference>
<dbReference type="Proteomes" id="UP000253647">
    <property type="component" value="Unassembled WGS sequence"/>
</dbReference>
<dbReference type="NCBIfam" id="TIGR02574">
    <property type="entry name" value="stabl_TIGR02574"/>
    <property type="match status" value="1"/>
</dbReference>